<dbReference type="AlphaFoldDB" id="A0A4Q8BC79"/>
<comment type="caution">
    <text evidence="1">The sequence shown here is derived from an EMBL/GenBank/DDBJ whole genome shotgun (WGS) entry which is preliminary data.</text>
</comment>
<evidence type="ECO:0000313" key="1">
    <source>
        <dbReference type="EMBL" id="RZU75457.1"/>
    </source>
</evidence>
<name>A0A4Q8BC79_9ACTN</name>
<keyword evidence="2" id="KW-1185">Reference proteome</keyword>
<gene>
    <name evidence="1" type="ORF">EV384_4000</name>
</gene>
<dbReference type="Proteomes" id="UP000294114">
    <property type="component" value="Unassembled WGS sequence"/>
</dbReference>
<organism evidence="1 2">
    <name type="scientific">Micromonospora kangleipakensis</name>
    <dbReference type="NCBI Taxonomy" id="1077942"/>
    <lineage>
        <taxon>Bacteria</taxon>
        <taxon>Bacillati</taxon>
        <taxon>Actinomycetota</taxon>
        <taxon>Actinomycetes</taxon>
        <taxon>Micromonosporales</taxon>
        <taxon>Micromonosporaceae</taxon>
        <taxon>Micromonospora</taxon>
    </lineage>
</organism>
<sequence length="43" mass="4771">MFVKPCGVEAFLKGWGNGYTESEGLAVLSGYRPARDLDHPDTW</sequence>
<dbReference type="RefSeq" id="WP_278045611.1">
    <property type="nucleotide sequence ID" value="NZ_SHLD01000001.1"/>
</dbReference>
<protein>
    <submittedName>
        <fullName evidence="1">Uncharacterized protein</fullName>
    </submittedName>
</protein>
<accession>A0A4Q8BC79</accession>
<proteinExistence type="predicted"/>
<evidence type="ECO:0000313" key="2">
    <source>
        <dbReference type="Proteomes" id="UP000294114"/>
    </source>
</evidence>
<dbReference type="EMBL" id="SHLD01000001">
    <property type="protein sequence ID" value="RZU75457.1"/>
    <property type="molecule type" value="Genomic_DNA"/>
</dbReference>
<reference evidence="1 2" key="1">
    <citation type="submission" date="2019-02" db="EMBL/GenBank/DDBJ databases">
        <title>Sequencing the genomes of 1000 actinobacteria strains.</title>
        <authorList>
            <person name="Klenk H.-P."/>
        </authorList>
    </citation>
    <scope>NUCLEOTIDE SEQUENCE [LARGE SCALE GENOMIC DNA]</scope>
    <source>
        <strain evidence="1 2">DSM 45612</strain>
    </source>
</reference>